<dbReference type="OrthoDB" id="10057614at2759"/>
<evidence type="ECO:0000313" key="2">
    <source>
        <dbReference type="EMBL" id="KAJ8028540.1"/>
    </source>
</evidence>
<dbReference type="Proteomes" id="UP001152320">
    <property type="component" value="Chromosome 15"/>
</dbReference>
<dbReference type="SMART" id="SM00015">
    <property type="entry name" value="IQ"/>
    <property type="match status" value="1"/>
</dbReference>
<reference evidence="2" key="1">
    <citation type="submission" date="2021-10" db="EMBL/GenBank/DDBJ databases">
        <title>Tropical sea cucumber genome reveals ecological adaptation and Cuvierian tubules defense mechanism.</title>
        <authorList>
            <person name="Chen T."/>
        </authorList>
    </citation>
    <scope>NUCLEOTIDE SEQUENCE</scope>
    <source>
        <strain evidence="2">Nanhai2018</strain>
        <tissue evidence="2">Muscle</tissue>
    </source>
</reference>
<dbReference type="Gene3D" id="1.20.5.190">
    <property type="match status" value="1"/>
</dbReference>
<feature type="compositionally biased region" description="Basic and acidic residues" evidence="1">
    <location>
        <begin position="379"/>
        <end position="396"/>
    </location>
</feature>
<evidence type="ECO:0000256" key="1">
    <source>
        <dbReference type="SAM" id="MobiDB-lite"/>
    </source>
</evidence>
<dbReference type="InterPro" id="IPR000048">
    <property type="entry name" value="IQ_motif_EF-hand-BS"/>
</dbReference>
<dbReference type="PANTHER" id="PTHR35978:SF1">
    <property type="entry name" value="IQ DOMAIN-CONTAINING PROTEIN M"/>
    <property type="match status" value="1"/>
</dbReference>
<organism evidence="2 3">
    <name type="scientific">Holothuria leucospilota</name>
    <name type="common">Black long sea cucumber</name>
    <name type="synonym">Mertensiothuria leucospilota</name>
    <dbReference type="NCBI Taxonomy" id="206669"/>
    <lineage>
        <taxon>Eukaryota</taxon>
        <taxon>Metazoa</taxon>
        <taxon>Echinodermata</taxon>
        <taxon>Eleutherozoa</taxon>
        <taxon>Echinozoa</taxon>
        <taxon>Holothuroidea</taxon>
        <taxon>Aspidochirotacea</taxon>
        <taxon>Aspidochirotida</taxon>
        <taxon>Holothuriidae</taxon>
        <taxon>Holothuria</taxon>
    </lineage>
</organism>
<dbReference type="AlphaFoldDB" id="A0A9Q1BKZ5"/>
<dbReference type="PROSITE" id="PS50096">
    <property type="entry name" value="IQ"/>
    <property type="match status" value="1"/>
</dbReference>
<feature type="region of interest" description="Disordered" evidence="1">
    <location>
        <begin position="1"/>
        <end position="24"/>
    </location>
</feature>
<sequence>MDIFRPQTPKKFEKLPPKPIKPITEEWQGRPVPEVFGTLDEEGEKKAYERKKAASKAVDISQLFSKKYDKELMKMQRELEWSRWEKRWEEADAAERNHLMHLMRKEQALLHHSGVMEQDWEAEYLSQRKLLQKIKKKEKKEALRKRNKLAAKEKSYLNRIGASLEIWGAFREGKRGTTKAQRKAAAIMIQKHVRGWLARRKFQKIKEKSRVHAASYTGFVKYYSRLMNKVARWHGVKTPTIHIDLKQVEEFMDKKRYFENVFARRAFPKRTIEYQELAGFFKECDLYPTQREMYNAVLGVTRKTPDNPQMALNEQQVAEIAFMIYVPDGTGLDKTKTRKSTWLNPLIDGKEANKFIGSKEYHNAKLSASMQLVFAAHKERKDKEETEMRRLKGDGEVDKEEDEESLTEEEKKKKQLEDWIRMEREREKLEEKRSRPTRDEEVVTYYQRGEEGLEEEIQ</sequence>
<dbReference type="EMBL" id="JAIZAY010000015">
    <property type="protein sequence ID" value="KAJ8028540.1"/>
    <property type="molecule type" value="Genomic_DNA"/>
</dbReference>
<dbReference type="PANTHER" id="PTHR35978">
    <property type="entry name" value="IQ DOMAIN-CONTAINING PROTEIN M"/>
    <property type="match status" value="1"/>
</dbReference>
<name>A0A9Q1BKZ5_HOLLE</name>
<comment type="caution">
    <text evidence="2">The sequence shown here is derived from an EMBL/GenBank/DDBJ whole genome shotgun (WGS) entry which is preliminary data.</text>
</comment>
<protein>
    <submittedName>
        <fullName evidence="2">IQ domain-containing protein M</fullName>
    </submittedName>
</protein>
<proteinExistence type="predicted"/>
<keyword evidence="3" id="KW-1185">Reference proteome</keyword>
<evidence type="ECO:0000313" key="3">
    <source>
        <dbReference type="Proteomes" id="UP001152320"/>
    </source>
</evidence>
<dbReference type="Pfam" id="PF00612">
    <property type="entry name" value="IQ"/>
    <property type="match status" value="1"/>
</dbReference>
<feature type="compositionally biased region" description="Basic and acidic residues" evidence="1">
    <location>
        <begin position="408"/>
        <end position="441"/>
    </location>
</feature>
<gene>
    <name evidence="2" type="ORF">HOLleu_30807</name>
</gene>
<feature type="region of interest" description="Disordered" evidence="1">
    <location>
        <begin position="379"/>
        <end position="458"/>
    </location>
</feature>
<accession>A0A9Q1BKZ5</accession>
<feature type="compositionally biased region" description="Acidic residues" evidence="1">
    <location>
        <begin position="397"/>
        <end position="407"/>
    </location>
</feature>